<name>A0AAV3XKP9_9CYAN</name>
<comment type="caution">
    <text evidence="1">The sequence shown here is derived from an EMBL/GenBank/DDBJ whole genome shotgun (WGS) entry which is preliminary data.</text>
</comment>
<evidence type="ECO:0000313" key="2">
    <source>
        <dbReference type="Proteomes" id="UP001050975"/>
    </source>
</evidence>
<gene>
    <name evidence="1" type="ORF">MiSe_55310</name>
</gene>
<organism evidence="1 2">
    <name type="scientific">Microseira wollei NIES-4236</name>
    <dbReference type="NCBI Taxonomy" id="2530354"/>
    <lineage>
        <taxon>Bacteria</taxon>
        <taxon>Bacillati</taxon>
        <taxon>Cyanobacteriota</taxon>
        <taxon>Cyanophyceae</taxon>
        <taxon>Oscillatoriophycideae</taxon>
        <taxon>Aerosakkonematales</taxon>
        <taxon>Aerosakkonemataceae</taxon>
        <taxon>Microseira</taxon>
    </lineage>
</organism>
<accession>A0AAV3XKP9</accession>
<reference evidence="1" key="1">
    <citation type="submission" date="2019-10" db="EMBL/GenBank/DDBJ databases">
        <title>Draft genome sequece of Microseira wollei NIES-4236.</title>
        <authorList>
            <person name="Yamaguchi H."/>
            <person name="Suzuki S."/>
            <person name="Kawachi M."/>
        </authorList>
    </citation>
    <scope>NUCLEOTIDE SEQUENCE</scope>
    <source>
        <strain evidence="1">NIES-4236</strain>
    </source>
</reference>
<sequence length="50" mass="5473">MLDSLLPAQSNSLDAFKSGFANSGFNLEPTSDILPPRTMHLVNQKLKSKI</sequence>
<dbReference type="EMBL" id="BLAY01000098">
    <property type="protein sequence ID" value="GET40720.1"/>
    <property type="molecule type" value="Genomic_DNA"/>
</dbReference>
<protein>
    <submittedName>
        <fullName evidence="1">Uncharacterized protein</fullName>
    </submittedName>
</protein>
<evidence type="ECO:0000313" key="1">
    <source>
        <dbReference type="EMBL" id="GET40720.1"/>
    </source>
</evidence>
<keyword evidence="2" id="KW-1185">Reference proteome</keyword>
<dbReference type="AlphaFoldDB" id="A0AAV3XKP9"/>
<proteinExistence type="predicted"/>
<dbReference type="Proteomes" id="UP001050975">
    <property type="component" value="Unassembled WGS sequence"/>
</dbReference>